<comment type="caution">
    <text evidence="3">The sequence shown here is derived from an EMBL/GenBank/DDBJ whole genome shotgun (WGS) entry which is preliminary data.</text>
</comment>
<protein>
    <submittedName>
        <fullName evidence="3">Osmotically-inducible protein OsmY</fullName>
    </submittedName>
</protein>
<dbReference type="PANTHER" id="PTHR34606:SF16">
    <property type="entry name" value="BON DOMAIN-CONTAINING PROTEIN"/>
    <property type="match status" value="1"/>
</dbReference>
<evidence type="ECO:0000256" key="1">
    <source>
        <dbReference type="SAM" id="SignalP"/>
    </source>
</evidence>
<dbReference type="Pfam" id="PF04972">
    <property type="entry name" value="BON"/>
    <property type="match status" value="3"/>
</dbReference>
<name>A0A839F3S1_9GAMM</name>
<feature type="domain" description="BON" evidence="2">
    <location>
        <begin position="124"/>
        <end position="192"/>
    </location>
</feature>
<feature type="domain" description="BON" evidence="2">
    <location>
        <begin position="38"/>
        <end position="106"/>
    </location>
</feature>
<feature type="chain" id="PRO_5032850608" evidence="1">
    <location>
        <begin position="26"/>
        <end position="284"/>
    </location>
</feature>
<dbReference type="EMBL" id="JACGXL010000001">
    <property type="protein sequence ID" value="MBA8886851.1"/>
    <property type="molecule type" value="Genomic_DNA"/>
</dbReference>
<sequence length="284" mass="29999">MRTNRSIRIAFLSTALLCAGFAASARDATTLANTLVTADLRRETQILTIYAMNPILQDCVLRVTVAGANASLVGKVGGDAERQLAEQIAMSIDGITHVDNLIGFTDALPSQQSNSGIRFRQKIDDATITASIRSKLLWRAETSGLDIDVATTNGTVRLDGSVYRREQRDIAARVAADTGGVRAVDDGIVVFNHSPLTEDARSAQTAIASRSGLPVSDTWVAARVESAFSLSPSVSHYRIAASAIGGVVSLRGHAGTREARTSAIEIAGHTRGVLSVDASRLIGE</sequence>
<feature type="domain" description="BON" evidence="2">
    <location>
        <begin position="216"/>
        <end position="284"/>
    </location>
</feature>
<organism evidence="3 4">
    <name type="scientific">Dokdonella fugitiva</name>
    <dbReference type="NCBI Taxonomy" id="328517"/>
    <lineage>
        <taxon>Bacteria</taxon>
        <taxon>Pseudomonadati</taxon>
        <taxon>Pseudomonadota</taxon>
        <taxon>Gammaproteobacteria</taxon>
        <taxon>Lysobacterales</taxon>
        <taxon>Rhodanobacteraceae</taxon>
        <taxon>Dokdonella</taxon>
    </lineage>
</organism>
<dbReference type="Proteomes" id="UP000550401">
    <property type="component" value="Unassembled WGS sequence"/>
</dbReference>
<dbReference type="Gene3D" id="3.30.1340.30">
    <property type="match status" value="1"/>
</dbReference>
<dbReference type="AlphaFoldDB" id="A0A839F3S1"/>
<gene>
    <name evidence="3" type="ORF">FHW12_001042</name>
</gene>
<keyword evidence="1" id="KW-0732">Signal</keyword>
<dbReference type="RefSeq" id="WP_182529893.1">
    <property type="nucleotide sequence ID" value="NZ_JACGXL010000001.1"/>
</dbReference>
<dbReference type="PROSITE" id="PS50914">
    <property type="entry name" value="BON"/>
    <property type="match status" value="3"/>
</dbReference>
<dbReference type="PANTHER" id="PTHR34606">
    <property type="entry name" value="BON DOMAIN-CONTAINING PROTEIN"/>
    <property type="match status" value="1"/>
</dbReference>
<dbReference type="InterPro" id="IPR007055">
    <property type="entry name" value="BON_dom"/>
</dbReference>
<keyword evidence="4" id="KW-1185">Reference proteome</keyword>
<evidence type="ECO:0000313" key="4">
    <source>
        <dbReference type="Proteomes" id="UP000550401"/>
    </source>
</evidence>
<reference evidence="3 4" key="1">
    <citation type="submission" date="2020-07" db="EMBL/GenBank/DDBJ databases">
        <title>Genomic Encyclopedia of Type Strains, Phase IV (KMG-V): Genome sequencing to study the core and pangenomes of soil and plant-associated prokaryotes.</title>
        <authorList>
            <person name="Whitman W."/>
        </authorList>
    </citation>
    <scope>NUCLEOTIDE SEQUENCE [LARGE SCALE GENOMIC DNA]</scope>
    <source>
        <strain evidence="3 4">RH2WT43</strain>
    </source>
</reference>
<feature type="signal peptide" evidence="1">
    <location>
        <begin position="1"/>
        <end position="25"/>
    </location>
</feature>
<proteinExistence type="predicted"/>
<evidence type="ECO:0000259" key="2">
    <source>
        <dbReference type="PROSITE" id="PS50914"/>
    </source>
</evidence>
<evidence type="ECO:0000313" key="3">
    <source>
        <dbReference type="EMBL" id="MBA8886851.1"/>
    </source>
</evidence>
<dbReference type="InterPro" id="IPR051686">
    <property type="entry name" value="Lipoprotein_DolP"/>
</dbReference>
<accession>A0A839F3S1</accession>